<reference evidence="4 5" key="1">
    <citation type="journal article" date="2012" name="Genome Biol.">
        <title>Sequencing three crocodilian genomes to illuminate the evolution of archosaurs and amniotes.</title>
        <authorList>
            <person name="St John J.A."/>
            <person name="Braun E.L."/>
            <person name="Isberg S.R."/>
            <person name="Miles L.G."/>
            <person name="Chong A.Y."/>
            <person name="Gongora J."/>
            <person name="Dalzell P."/>
            <person name="Moran C."/>
            <person name="Bed'hom B."/>
            <person name="Abzhanov A."/>
            <person name="Burgess S.C."/>
            <person name="Cooksey A.M."/>
            <person name="Castoe T.A."/>
            <person name="Crawford N.G."/>
            <person name="Densmore L.D."/>
            <person name="Drew J.C."/>
            <person name="Edwards S.V."/>
            <person name="Faircloth B.C."/>
            <person name="Fujita M.K."/>
            <person name="Greenwold M.J."/>
            <person name="Hoffmann F.G."/>
            <person name="Howard J.M."/>
            <person name="Iguchi T."/>
            <person name="Janes D.E."/>
            <person name="Khan S.Y."/>
            <person name="Kohno S."/>
            <person name="de Koning A.J."/>
            <person name="Lance S.L."/>
            <person name="McCarthy F.M."/>
            <person name="McCormack J.E."/>
            <person name="Merchant M.E."/>
            <person name="Peterson D.G."/>
            <person name="Pollock D.D."/>
            <person name="Pourmand N."/>
            <person name="Raney B.J."/>
            <person name="Roessler K.A."/>
            <person name="Sanford J.R."/>
            <person name="Sawyer R.H."/>
            <person name="Schmidt C.J."/>
            <person name="Triplett E.W."/>
            <person name="Tuberville T.D."/>
            <person name="Venegas-Anaya M."/>
            <person name="Howard J.T."/>
            <person name="Jarvis E.D."/>
            <person name="Guillette L.J.Jr."/>
            <person name="Glenn T.C."/>
            <person name="Green R.E."/>
            <person name="Ray D.A."/>
        </authorList>
    </citation>
    <scope>NUCLEOTIDE SEQUENCE [LARGE SCALE GENOMIC DNA]</scope>
    <source>
        <strain evidence="4">KSC_2009_1</strain>
    </source>
</reference>
<keyword evidence="5" id="KW-1185">Reference proteome</keyword>
<dbReference type="AlphaFoldDB" id="A0A151PIQ4"/>
<evidence type="ECO:0000256" key="1">
    <source>
        <dbReference type="ARBA" id="ARBA00023054"/>
    </source>
</evidence>
<dbReference type="PANTHER" id="PTHR22420">
    <property type="entry name" value="PROTEIN FAM81A"/>
    <property type="match status" value="1"/>
</dbReference>
<name>A0A151PIQ4_ALLMI</name>
<feature type="coiled-coil region" evidence="3">
    <location>
        <begin position="249"/>
        <end position="302"/>
    </location>
</feature>
<dbReference type="InterPro" id="IPR029619">
    <property type="entry name" value="FAM81"/>
</dbReference>
<dbReference type="Proteomes" id="UP000050525">
    <property type="component" value="Unassembled WGS sequence"/>
</dbReference>
<evidence type="ECO:0000313" key="4">
    <source>
        <dbReference type="EMBL" id="KYO48714.1"/>
    </source>
</evidence>
<protein>
    <submittedName>
        <fullName evidence="4">Protein FAM81B isoform A</fullName>
    </submittedName>
</protein>
<gene>
    <name evidence="4" type="primary">FAM81B</name>
    <name evidence="4" type="ORF">Y1Q_0004100</name>
</gene>
<organism evidence="4 5">
    <name type="scientific">Alligator mississippiensis</name>
    <name type="common">American alligator</name>
    <dbReference type="NCBI Taxonomy" id="8496"/>
    <lineage>
        <taxon>Eukaryota</taxon>
        <taxon>Metazoa</taxon>
        <taxon>Chordata</taxon>
        <taxon>Craniata</taxon>
        <taxon>Vertebrata</taxon>
        <taxon>Euteleostomi</taxon>
        <taxon>Archelosauria</taxon>
        <taxon>Archosauria</taxon>
        <taxon>Crocodylia</taxon>
        <taxon>Alligatoridae</taxon>
        <taxon>Alligatorinae</taxon>
        <taxon>Alligator</taxon>
    </lineage>
</organism>
<comment type="similarity">
    <text evidence="2">Belongs to the FAM81 family.</text>
</comment>
<sequence>MLSPRLLPGTGRIPESIAADKIFLQATMSTENPADLVNTNKEQSFLPPVPVMPGNRATFLEDRLSSQERATALLLDQAFRIKDDIVSYLHGSKNYQQGEATARQLLENHIQTITSIVKKLSHDIEILEKQIRTRDHTTTGTNFAVQSLDCKYLQGFGDLRGRVARCDASIAKLSGDLNIIRHEIQKIENDIYSLRSAMESCVSGFDKKVMQLLGKIETYSSEQSSNLKTVQGNHHHELQLLDFRMNSLLNELKDQAQNQRKWIETLLRRSEQEQVNQTNQLLNAMKERLEAVEEQLEADVHLSPKIERTDKLQHYEKEQSPMKNYANELHARMSRFERRMWNELVEIQNEYRSGFQSIHESLNSLQHIQTTKLKLEKQKIQKDIKKIRRKMMTELED</sequence>
<proteinExistence type="inferred from homology"/>
<accession>A0A151PIQ4</accession>
<keyword evidence="1 3" id="KW-0175">Coiled coil</keyword>
<evidence type="ECO:0000313" key="5">
    <source>
        <dbReference type="Proteomes" id="UP000050525"/>
    </source>
</evidence>
<dbReference type="PANTHER" id="PTHR22420:SF5">
    <property type="entry name" value="PROTEIN FAM81B"/>
    <property type="match status" value="1"/>
</dbReference>
<evidence type="ECO:0000256" key="2">
    <source>
        <dbReference type="ARBA" id="ARBA00046344"/>
    </source>
</evidence>
<evidence type="ECO:0000256" key="3">
    <source>
        <dbReference type="SAM" id="Coils"/>
    </source>
</evidence>
<dbReference type="EMBL" id="AKHW03000179">
    <property type="protein sequence ID" value="KYO48714.1"/>
    <property type="molecule type" value="Genomic_DNA"/>
</dbReference>
<dbReference type="eggNOG" id="ENOG502QPWB">
    <property type="taxonomic scope" value="Eukaryota"/>
</dbReference>
<comment type="caution">
    <text evidence="4">The sequence shown here is derived from an EMBL/GenBank/DDBJ whole genome shotgun (WGS) entry which is preliminary data.</text>
</comment>